<dbReference type="EMBL" id="JACYXI010000017">
    <property type="protein sequence ID" value="MBD8893927.1"/>
    <property type="molecule type" value="Genomic_DNA"/>
</dbReference>
<name>A0ABR9CSS3_9HYPH</name>
<dbReference type="Pfam" id="PF05751">
    <property type="entry name" value="FixH"/>
    <property type="match status" value="1"/>
</dbReference>
<organism evidence="2 3">
    <name type="scientific">Roseibium litorale</name>
    <dbReference type="NCBI Taxonomy" id="2803841"/>
    <lineage>
        <taxon>Bacteria</taxon>
        <taxon>Pseudomonadati</taxon>
        <taxon>Pseudomonadota</taxon>
        <taxon>Alphaproteobacteria</taxon>
        <taxon>Hyphomicrobiales</taxon>
        <taxon>Stappiaceae</taxon>
        <taxon>Roseibium</taxon>
    </lineage>
</organism>
<keyword evidence="3" id="KW-1185">Reference proteome</keyword>
<evidence type="ECO:0000256" key="1">
    <source>
        <dbReference type="SAM" id="Phobius"/>
    </source>
</evidence>
<comment type="caution">
    <text evidence="2">The sequence shown here is derived from an EMBL/GenBank/DDBJ whole genome shotgun (WGS) entry which is preliminary data.</text>
</comment>
<feature type="transmembrane region" description="Helical" evidence="1">
    <location>
        <begin position="21"/>
        <end position="45"/>
    </location>
</feature>
<proteinExistence type="predicted"/>
<reference evidence="3" key="1">
    <citation type="submission" date="2020-09" db="EMBL/GenBank/DDBJ databases">
        <title>The genome sequence of strain Labrenzia suaedae 4C16A.</title>
        <authorList>
            <person name="Liu Y."/>
        </authorList>
    </citation>
    <scope>NUCLEOTIDE SEQUENCE [LARGE SCALE GENOMIC DNA]</scope>
    <source>
        <strain evidence="3">4C16A</strain>
    </source>
</reference>
<keyword evidence="1" id="KW-0812">Transmembrane</keyword>
<dbReference type="Proteomes" id="UP000632063">
    <property type="component" value="Unassembled WGS sequence"/>
</dbReference>
<sequence length="173" mass="18876">METMTHTVSGVKPARELTGRGVLMWLICFFGLVFLVNGIFIWVALGTFPGVVVESSYKAGQEYNQTIAAAEAQRERGWKVGVDLIRGLSGSGEVRVEARDKTGAPLTGLAFTARLKHPVYEGQDVVVALSETESGVYKAQADALPAGNWQLEVEATQNGERLFLSENRVFLKE</sequence>
<protein>
    <submittedName>
        <fullName evidence="2">FixH family protein</fullName>
    </submittedName>
</protein>
<dbReference type="InterPro" id="IPR008620">
    <property type="entry name" value="FixH"/>
</dbReference>
<accession>A0ABR9CSS3</accession>
<keyword evidence="1" id="KW-1133">Transmembrane helix</keyword>
<reference evidence="2 3" key="2">
    <citation type="journal article" date="2021" name="Int. J. Syst. Evol. Microbiol.">
        <title>Roseibium litorale sp. nov., isolated from a tidal flat sediment and proposal for the reclassification of Labrenzia polysiphoniae as Roseibium polysiphoniae comb. nov.</title>
        <authorList>
            <person name="Liu Y."/>
            <person name="Pei T."/>
            <person name="Du J."/>
            <person name="Chao M."/>
            <person name="Deng M.R."/>
            <person name="Zhu H."/>
        </authorList>
    </citation>
    <scope>NUCLEOTIDE SEQUENCE [LARGE SCALE GENOMIC DNA]</scope>
    <source>
        <strain evidence="2 3">4C16A</strain>
    </source>
</reference>
<dbReference type="InterPro" id="IPR018037">
    <property type="entry name" value="FixH_proteobacterial"/>
</dbReference>
<gene>
    <name evidence="2" type="ORF">IG616_20460</name>
</gene>
<dbReference type="PIRSF" id="PIRSF011386">
    <property type="entry name" value="FixH"/>
    <property type="match status" value="1"/>
</dbReference>
<keyword evidence="1" id="KW-0472">Membrane</keyword>
<evidence type="ECO:0000313" key="3">
    <source>
        <dbReference type="Proteomes" id="UP000632063"/>
    </source>
</evidence>
<evidence type="ECO:0000313" key="2">
    <source>
        <dbReference type="EMBL" id="MBD8893927.1"/>
    </source>
</evidence>